<organism evidence="3 6">
    <name type="scientific">Hungatella hathewayi</name>
    <dbReference type="NCBI Taxonomy" id="154046"/>
    <lineage>
        <taxon>Bacteria</taxon>
        <taxon>Bacillati</taxon>
        <taxon>Bacillota</taxon>
        <taxon>Clostridia</taxon>
        <taxon>Lachnospirales</taxon>
        <taxon>Lachnospiraceae</taxon>
        <taxon>Hungatella</taxon>
    </lineage>
</organism>
<evidence type="ECO:0000256" key="1">
    <source>
        <dbReference type="SAM" id="Phobius"/>
    </source>
</evidence>
<sequence length="135" mass="14082">MLDRRAVQAIVFLLLLLAASVTDIKKRVVPDLLCMLIALTAAISFHPEYVWGIFIALPFLLAAVFYGGMGGGDIKLMAAAGLVLGLPAGIAATIVGLSLVLVYSVLLKICKKTQVIAVPLVPFLSAGCAVGYLIG</sequence>
<keyword evidence="1" id="KW-0812">Transmembrane</keyword>
<dbReference type="Proteomes" id="UP000263014">
    <property type="component" value="Unassembled WGS sequence"/>
</dbReference>
<dbReference type="InterPro" id="IPR000045">
    <property type="entry name" value="Prepilin_IV_endopep_pep"/>
</dbReference>
<dbReference type="GeneID" id="93150388"/>
<name>A0A174WSQ5_9FIRM</name>
<dbReference type="AlphaFoldDB" id="A0A174WSQ5"/>
<feature type="domain" description="Prepilin type IV endopeptidase peptidase" evidence="2">
    <location>
        <begin position="10"/>
        <end position="104"/>
    </location>
</feature>
<evidence type="ECO:0000259" key="2">
    <source>
        <dbReference type="Pfam" id="PF01478"/>
    </source>
</evidence>
<dbReference type="RefSeq" id="WP_006776980.1">
    <property type="nucleotide sequence ID" value="NZ_CABJBJ010000011.1"/>
</dbReference>
<protein>
    <submittedName>
        <fullName evidence="3">Prepilin peptidase</fullName>
    </submittedName>
</protein>
<evidence type="ECO:0000313" key="4">
    <source>
        <dbReference type="EMBL" id="RGJ06128.1"/>
    </source>
</evidence>
<dbReference type="GO" id="GO:0004190">
    <property type="term" value="F:aspartic-type endopeptidase activity"/>
    <property type="evidence" value="ECO:0007669"/>
    <property type="project" value="InterPro"/>
</dbReference>
<comment type="caution">
    <text evidence="3">The sequence shown here is derived from an EMBL/GenBank/DDBJ whole genome shotgun (WGS) entry which is preliminary data.</text>
</comment>
<gene>
    <name evidence="4" type="ORF">DXD79_09050</name>
    <name evidence="3" type="ORF">GNE07_05935</name>
</gene>
<dbReference type="Proteomes" id="UP000434223">
    <property type="component" value="Unassembled WGS sequence"/>
</dbReference>
<dbReference type="OrthoDB" id="9789291at2"/>
<accession>A0A174WSQ5</accession>
<keyword evidence="1" id="KW-0472">Membrane</keyword>
<proteinExistence type="predicted"/>
<feature type="transmembrane region" description="Helical" evidence="1">
    <location>
        <begin position="49"/>
        <end position="69"/>
    </location>
</feature>
<dbReference type="EMBL" id="WNME01000003">
    <property type="protein sequence ID" value="MUB62606.1"/>
    <property type="molecule type" value="Genomic_DNA"/>
</dbReference>
<reference evidence="3 6" key="2">
    <citation type="submission" date="2019-09" db="EMBL/GenBank/DDBJ databases">
        <title>Draft genome sequencing of Hungatella hathewayi 123Y-2.</title>
        <authorList>
            <person name="Lv Q."/>
            <person name="Li S."/>
        </authorList>
    </citation>
    <scope>NUCLEOTIDE SEQUENCE [LARGE SCALE GENOMIC DNA]</scope>
    <source>
        <strain evidence="3 6">123Y-2</strain>
    </source>
</reference>
<feature type="transmembrane region" description="Helical" evidence="1">
    <location>
        <begin position="76"/>
        <end position="103"/>
    </location>
</feature>
<dbReference type="Pfam" id="PF01478">
    <property type="entry name" value="Peptidase_A24"/>
    <property type="match status" value="1"/>
</dbReference>
<evidence type="ECO:0000313" key="6">
    <source>
        <dbReference type="Proteomes" id="UP000434223"/>
    </source>
</evidence>
<evidence type="ECO:0000313" key="5">
    <source>
        <dbReference type="Proteomes" id="UP000263014"/>
    </source>
</evidence>
<evidence type="ECO:0000313" key="3">
    <source>
        <dbReference type="EMBL" id="MUB62606.1"/>
    </source>
</evidence>
<dbReference type="EMBL" id="QSON01000003">
    <property type="protein sequence ID" value="RGJ06128.1"/>
    <property type="molecule type" value="Genomic_DNA"/>
</dbReference>
<dbReference type="Gene3D" id="1.20.120.1220">
    <property type="match status" value="1"/>
</dbReference>
<feature type="transmembrane region" description="Helical" evidence="1">
    <location>
        <begin position="115"/>
        <end position="134"/>
    </location>
</feature>
<dbReference type="GO" id="GO:0016020">
    <property type="term" value="C:membrane"/>
    <property type="evidence" value="ECO:0007669"/>
    <property type="project" value="InterPro"/>
</dbReference>
<reference evidence="4 5" key="1">
    <citation type="submission" date="2018-08" db="EMBL/GenBank/DDBJ databases">
        <title>A genome reference for cultivated species of the human gut microbiota.</title>
        <authorList>
            <person name="Zou Y."/>
            <person name="Xue W."/>
            <person name="Luo G."/>
        </authorList>
    </citation>
    <scope>NUCLEOTIDE SEQUENCE [LARGE SCALE GENOMIC DNA]</scope>
    <source>
        <strain evidence="4 5">TM09-12</strain>
    </source>
</reference>
<keyword evidence="1" id="KW-1133">Transmembrane helix</keyword>